<dbReference type="EMBL" id="CP000511">
    <property type="protein sequence ID" value="ABM14399.1"/>
    <property type="molecule type" value="Genomic_DNA"/>
</dbReference>
<keyword evidence="1" id="KW-0472">Membrane</keyword>
<keyword evidence="1" id="KW-1133">Transmembrane helix</keyword>
<dbReference type="AlphaFoldDB" id="A1TB49"/>
<sequence length="385" mass="41926">MPEIDKMLDRSRLAVRENLAKIIDGDATLNDEKVVQLTMALGDVVTVMGEAYERLQKNLSEFSERAATTDDGTEAQQIDTVRDEIVNLMELLNDSVVVAPDVYQKDGTIQFHLGQIVRTSALDNLTGITKARVDRISQPGDKSLIDELNEFAGVVAGFKNAEIDTAIQALEDLDATDNRARVSLGVNAKARAVDRRAARVGEIETLAEKQLRNINVAAQGVGAQRLAKDFEDGSKREARRAAWWTFAVFACVTIGVGLPVAILSMDTRLLAQLTGDTGLLIKALIGLPLFGVAGYCARIASQHRKTASHLGLLTTQMDSVNAYVADLPDEYRHQLIMILGRRAFSNPELQLHTDEGSSNLMSEDVISVLGKAVDAARESVRRGSQ</sequence>
<feature type="transmembrane region" description="Helical" evidence="1">
    <location>
        <begin position="277"/>
        <end position="297"/>
    </location>
</feature>
<evidence type="ECO:0000313" key="3">
    <source>
        <dbReference type="Proteomes" id="UP000009159"/>
    </source>
</evidence>
<proteinExistence type="predicted"/>
<dbReference type="KEGG" id="mva:Mvan_3607"/>
<dbReference type="HOGENOM" id="CLU_755747_0_0_11"/>
<gene>
    <name evidence="2" type="ordered locus">Mvan_3607</name>
</gene>
<protein>
    <submittedName>
        <fullName evidence="2">Uncharacterized protein</fullName>
    </submittedName>
</protein>
<evidence type="ECO:0000313" key="2">
    <source>
        <dbReference type="EMBL" id="ABM14399.1"/>
    </source>
</evidence>
<organism evidence="2 3">
    <name type="scientific">Mycolicibacterium vanbaalenii (strain DSM 7251 / JCM 13017 / BCRC 16820 / KCTC 9966 / NRRL B-24157 / PYR-1)</name>
    <name type="common">Mycobacterium vanbaalenii</name>
    <dbReference type="NCBI Taxonomy" id="350058"/>
    <lineage>
        <taxon>Bacteria</taxon>
        <taxon>Bacillati</taxon>
        <taxon>Actinomycetota</taxon>
        <taxon>Actinomycetes</taxon>
        <taxon>Mycobacteriales</taxon>
        <taxon>Mycobacteriaceae</taxon>
        <taxon>Mycolicibacterium</taxon>
    </lineage>
</organism>
<dbReference type="eggNOG" id="ENOG5031W5X">
    <property type="taxonomic scope" value="Bacteria"/>
</dbReference>
<keyword evidence="1" id="KW-0812">Transmembrane</keyword>
<name>A1TB49_MYCVP</name>
<reference evidence="2" key="1">
    <citation type="submission" date="2006-12" db="EMBL/GenBank/DDBJ databases">
        <title>Complete sequence of Mycobacterium vanbaalenii PYR-1.</title>
        <authorList>
            <consortium name="US DOE Joint Genome Institute"/>
            <person name="Copeland A."/>
            <person name="Lucas S."/>
            <person name="Lapidus A."/>
            <person name="Barry K."/>
            <person name="Detter J.C."/>
            <person name="Glavina del Rio T."/>
            <person name="Hammon N."/>
            <person name="Israni S."/>
            <person name="Dalin E."/>
            <person name="Tice H."/>
            <person name="Pitluck S."/>
            <person name="Singan V."/>
            <person name="Schmutz J."/>
            <person name="Larimer F."/>
            <person name="Land M."/>
            <person name="Hauser L."/>
            <person name="Kyrpides N."/>
            <person name="Anderson I.J."/>
            <person name="Miller C."/>
            <person name="Richardson P."/>
        </authorList>
    </citation>
    <scope>NUCLEOTIDE SEQUENCE [LARGE SCALE GENOMIC DNA]</scope>
    <source>
        <strain evidence="2">PYR-1</strain>
    </source>
</reference>
<feature type="transmembrane region" description="Helical" evidence="1">
    <location>
        <begin position="241"/>
        <end position="265"/>
    </location>
</feature>
<dbReference type="Proteomes" id="UP000009159">
    <property type="component" value="Chromosome"/>
</dbReference>
<dbReference type="STRING" id="350058.Mvan_3607"/>
<dbReference type="RefSeq" id="WP_011780800.1">
    <property type="nucleotide sequence ID" value="NC_008726.1"/>
</dbReference>
<keyword evidence="3" id="KW-1185">Reference proteome</keyword>
<accession>A1TB49</accession>
<evidence type="ECO:0000256" key="1">
    <source>
        <dbReference type="SAM" id="Phobius"/>
    </source>
</evidence>